<protein>
    <submittedName>
        <fullName evidence="2">Uncharacterized protein</fullName>
    </submittedName>
</protein>
<reference evidence="2" key="1">
    <citation type="submission" date="2020-05" db="EMBL/GenBank/DDBJ databases">
        <title>Phylogenomic resolution of chytrid fungi.</title>
        <authorList>
            <person name="Stajich J.E."/>
            <person name="Amses K."/>
            <person name="Simmons R."/>
            <person name="Seto K."/>
            <person name="Myers J."/>
            <person name="Bonds A."/>
            <person name="Quandt C.A."/>
            <person name="Barry K."/>
            <person name="Liu P."/>
            <person name="Grigoriev I."/>
            <person name="Longcore J.E."/>
            <person name="James T.Y."/>
        </authorList>
    </citation>
    <scope>NUCLEOTIDE SEQUENCE</scope>
    <source>
        <strain evidence="2">JEL0513</strain>
    </source>
</reference>
<organism evidence="2 3">
    <name type="scientific">Physocladia obscura</name>
    <dbReference type="NCBI Taxonomy" id="109957"/>
    <lineage>
        <taxon>Eukaryota</taxon>
        <taxon>Fungi</taxon>
        <taxon>Fungi incertae sedis</taxon>
        <taxon>Chytridiomycota</taxon>
        <taxon>Chytridiomycota incertae sedis</taxon>
        <taxon>Chytridiomycetes</taxon>
        <taxon>Chytridiales</taxon>
        <taxon>Chytriomycetaceae</taxon>
        <taxon>Physocladia</taxon>
    </lineage>
</organism>
<evidence type="ECO:0000313" key="3">
    <source>
        <dbReference type="Proteomes" id="UP001211907"/>
    </source>
</evidence>
<proteinExistence type="predicted"/>
<keyword evidence="3" id="KW-1185">Reference proteome</keyword>
<evidence type="ECO:0000256" key="1">
    <source>
        <dbReference type="SAM" id="MobiDB-lite"/>
    </source>
</evidence>
<dbReference type="AlphaFoldDB" id="A0AAD5XK23"/>
<feature type="region of interest" description="Disordered" evidence="1">
    <location>
        <begin position="210"/>
        <end position="239"/>
    </location>
</feature>
<feature type="compositionally biased region" description="Low complexity" evidence="1">
    <location>
        <begin position="18"/>
        <end position="31"/>
    </location>
</feature>
<feature type="compositionally biased region" description="Low complexity" evidence="1">
    <location>
        <begin position="291"/>
        <end position="305"/>
    </location>
</feature>
<dbReference type="Proteomes" id="UP001211907">
    <property type="component" value="Unassembled WGS sequence"/>
</dbReference>
<comment type="caution">
    <text evidence="2">The sequence shown here is derived from an EMBL/GenBank/DDBJ whole genome shotgun (WGS) entry which is preliminary data.</text>
</comment>
<accession>A0AAD5XK23</accession>
<evidence type="ECO:0000313" key="2">
    <source>
        <dbReference type="EMBL" id="KAJ3135955.1"/>
    </source>
</evidence>
<feature type="region of interest" description="Disordered" evidence="1">
    <location>
        <begin position="284"/>
        <end position="335"/>
    </location>
</feature>
<sequence length="667" mass="72579">MPSLDVYRRTESANSIGSTESSDTFDSASSPDSDDLLDSAWPGMDRRCSSDSTCLFYDPPVSPQQQRTSRTNSLLLAENNKLPYSPEQRHLHDPANTLFYDTVALNTPLVLPTTTAAAAISAAQKTIDSRDSNQHYYQQAYKQPLPLPSPLMRPYYPVNLNLDQHSNVNHNNHYQSSNLRISHSASPISSNIEIPSKPARLSVSTEELRVRNIGGGGGNGGVARKNSLKPHQQQQHHHQQAAFVFNASVYDASSVQRQYFPPKNNISNSIDSLMGKVKSIFRRNSSKPASTTTTNTTTNNGVAGFARRRGGANSRFYTDSGGSSGSGTSDGRKRDDWDIPAMYCDERCSEEIVLTLDFDAGRREFGALASPPPPPTQLKNLRVNRTQPFNVGATGDIAAATTTGSGLHGGIGGGVTKIGFKDILKSSETKSKVKRLPSSSTFNSRLWSSEYVSFPAQHGPVSAAPGTPTAVLAYDVPARTISSLDIGSRTTHLSSPPPPISARTRTEIRTEQRFKTKSMPSFGLGEGRRERRFSQQPLPKLILPLNSATKLGCDVMSPEPLSSLSSSSSQIDGFSRLDNQSFAMLSLSPLPPSPPVSTPRLPQIPSKEAKRSPSFLHYSRTKTVSAIKLPEFASLPALPLHNKMLFRHFSMRKTTPTVADSAIPRKV</sequence>
<feature type="region of interest" description="Disordered" evidence="1">
    <location>
        <begin position="518"/>
        <end position="538"/>
    </location>
</feature>
<feature type="compositionally biased region" description="Basic and acidic residues" evidence="1">
    <location>
        <begin position="1"/>
        <end position="11"/>
    </location>
</feature>
<feature type="compositionally biased region" description="Low complexity" evidence="1">
    <location>
        <begin position="318"/>
        <end position="329"/>
    </location>
</feature>
<dbReference type="EMBL" id="JADGJH010000150">
    <property type="protein sequence ID" value="KAJ3135955.1"/>
    <property type="molecule type" value="Genomic_DNA"/>
</dbReference>
<feature type="region of interest" description="Disordered" evidence="1">
    <location>
        <begin position="1"/>
        <end position="36"/>
    </location>
</feature>
<gene>
    <name evidence="2" type="ORF">HK100_002199</name>
</gene>
<name>A0AAD5XK23_9FUNG</name>
<feature type="region of interest" description="Disordered" evidence="1">
    <location>
        <begin position="590"/>
        <end position="612"/>
    </location>
</feature>